<dbReference type="EMBL" id="CANHGI010000006">
    <property type="protein sequence ID" value="CAI5454091.1"/>
    <property type="molecule type" value="Genomic_DNA"/>
</dbReference>
<protein>
    <submittedName>
        <fullName evidence="1">Uncharacterized protein</fullName>
    </submittedName>
</protein>
<reference evidence="1" key="1">
    <citation type="submission" date="2022-11" db="EMBL/GenBank/DDBJ databases">
        <authorList>
            <person name="Kikuchi T."/>
        </authorList>
    </citation>
    <scope>NUCLEOTIDE SEQUENCE</scope>
    <source>
        <strain evidence="1">PS1010</strain>
    </source>
</reference>
<dbReference type="OrthoDB" id="10563512at2759"/>
<dbReference type="Proteomes" id="UP001152747">
    <property type="component" value="Unassembled WGS sequence"/>
</dbReference>
<proteinExistence type="predicted"/>
<gene>
    <name evidence="1" type="ORF">CAMP_LOCUS16728</name>
</gene>
<dbReference type="AlphaFoldDB" id="A0A9P1NAD6"/>
<comment type="caution">
    <text evidence="1">The sequence shown here is derived from an EMBL/GenBank/DDBJ whole genome shotgun (WGS) entry which is preliminary data.</text>
</comment>
<name>A0A9P1NAD6_9PELO</name>
<keyword evidence="2" id="KW-1185">Reference proteome</keyword>
<evidence type="ECO:0000313" key="2">
    <source>
        <dbReference type="Proteomes" id="UP001152747"/>
    </source>
</evidence>
<organism evidence="1 2">
    <name type="scientific">Caenorhabditis angaria</name>
    <dbReference type="NCBI Taxonomy" id="860376"/>
    <lineage>
        <taxon>Eukaryota</taxon>
        <taxon>Metazoa</taxon>
        <taxon>Ecdysozoa</taxon>
        <taxon>Nematoda</taxon>
        <taxon>Chromadorea</taxon>
        <taxon>Rhabditida</taxon>
        <taxon>Rhabditina</taxon>
        <taxon>Rhabditomorpha</taxon>
        <taxon>Rhabditoidea</taxon>
        <taxon>Rhabditidae</taxon>
        <taxon>Peloderinae</taxon>
        <taxon>Caenorhabditis</taxon>
    </lineage>
</organism>
<evidence type="ECO:0000313" key="1">
    <source>
        <dbReference type="EMBL" id="CAI5454091.1"/>
    </source>
</evidence>
<accession>A0A9P1NAD6</accession>
<sequence>MNGAVWISPIKKLPPVINAVHATSSINYTKEPQALHGVQSLKVQGGVSFLSSNLIANNPEKPTFENFIVLNASDERISERRLSSLYKQFNGLRKNKRNPNIINRTEPVKIYENLITVSTLQYYFHNHCMTGAAYRILLSELSQLGLH</sequence>